<dbReference type="EMBL" id="CP011070">
    <property type="protein sequence ID" value="AJW70083.1"/>
    <property type="molecule type" value="Genomic_DNA"/>
</dbReference>
<dbReference type="HOGENOM" id="CLU_2490284_0_0_2"/>
<evidence type="ECO:0000313" key="2">
    <source>
        <dbReference type="Proteomes" id="UP000032408"/>
    </source>
</evidence>
<evidence type="ECO:0000313" key="1">
    <source>
        <dbReference type="EMBL" id="AJW70083.1"/>
    </source>
</evidence>
<gene>
    <name evidence="1" type="ORF">NADRNF5_0387</name>
</gene>
<protein>
    <submittedName>
        <fullName evidence="1">Uncharacterized protein</fullName>
    </submittedName>
</protein>
<reference evidence="1 2" key="2">
    <citation type="journal article" date="2016" name="ISME J.">
        <title>Physiological and genomic characterization of two novel marine thaumarchaeal strains indicates niche differentiation.</title>
        <authorList>
            <person name="Bayer B."/>
            <person name="Vojvoda J."/>
            <person name="Offre P."/>
            <person name="Alves R.J."/>
            <person name="Elisabeth N.H."/>
            <person name="Garcia J.A."/>
            <person name="Volland J.M."/>
            <person name="Srivastava A."/>
            <person name="Schleper C."/>
            <person name="Herndl G.J."/>
        </authorList>
    </citation>
    <scope>NUCLEOTIDE SEQUENCE [LARGE SCALE GENOMIC DNA]</scope>
    <source>
        <strain evidence="1 2">NF5</strain>
    </source>
</reference>
<dbReference type="AlphaFoldDB" id="A0A0D5C0I1"/>
<dbReference type="KEGG" id="nin:NADRNF5_0387"/>
<sequence length="86" mass="10051">MQCSVVLQEHSSLEEDLANTQQWAEDNQTSLFSYFIICILVNTDLVLSDNKRNVYIAQIEPNYHDSYRRNFPKHPVFTNRTTGTKL</sequence>
<proteinExistence type="predicted"/>
<name>A0A0D5C0I1_9ARCH</name>
<dbReference type="Proteomes" id="UP000032408">
    <property type="component" value="Chromosome"/>
</dbReference>
<keyword evidence="2" id="KW-1185">Reference proteome</keyword>
<reference evidence="2" key="1">
    <citation type="submission" date="2015-03" db="EMBL/GenBank/DDBJ databases">
        <title>Characterization of two novel Thaumarchaeota isolated from the Northern Adriatic Sea.</title>
        <authorList>
            <person name="Bayer B."/>
            <person name="Vojvoda J."/>
            <person name="Offre P."/>
            <person name="Srivastava A."/>
            <person name="Elisabeth N."/>
            <person name="Garcia J.A.L."/>
            <person name="Schleper C."/>
            <person name="Herndl G.J."/>
        </authorList>
    </citation>
    <scope>NUCLEOTIDE SEQUENCE [LARGE SCALE GENOMIC DNA]</scope>
    <source>
        <strain evidence="2">NF5</strain>
    </source>
</reference>
<accession>A0A0D5C0I1</accession>
<dbReference type="STRING" id="1580092.NADRNF5_0387"/>
<organism evidence="1 2">
    <name type="scientific">Nitrosopumilus adriaticus</name>
    <dbReference type="NCBI Taxonomy" id="1580092"/>
    <lineage>
        <taxon>Archaea</taxon>
        <taxon>Nitrososphaerota</taxon>
        <taxon>Nitrososphaeria</taxon>
        <taxon>Nitrosopumilales</taxon>
        <taxon>Nitrosopumilaceae</taxon>
        <taxon>Nitrosopumilus</taxon>
    </lineage>
</organism>